<proteinExistence type="predicted"/>
<reference evidence="1 2" key="1">
    <citation type="journal article" date="2018" name="Front. Plant Sci.">
        <title>Red Clover (Trifolium pratense) and Zigzag Clover (T. medium) - A Picture of Genomic Similarities and Differences.</title>
        <authorList>
            <person name="Dluhosova J."/>
            <person name="Istvanek J."/>
            <person name="Nedelnik J."/>
            <person name="Repkova J."/>
        </authorList>
    </citation>
    <scope>NUCLEOTIDE SEQUENCE [LARGE SCALE GENOMIC DNA]</scope>
    <source>
        <strain evidence="2">cv. 10/8</strain>
        <tissue evidence="1">Leaf</tissue>
    </source>
</reference>
<dbReference type="AlphaFoldDB" id="A0A392V925"/>
<dbReference type="EMBL" id="LXQA011066795">
    <property type="protein sequence ID" value="MCI83431.1"/>
    <property type="molecule type" value="Genomic_DNA"/>
</dbReference>
<evidence type="ECO:0000313" key="2">
    <source>
        <dbReference type="Proteomes" id="UP000265520"/>
    </source>
</evidence>
<evidence type="ECO:0008006" key="3">
    <source>
        <dbReference type="Google" id="ProtNLM"/>
    </source>
</evidence>
<dbReference type="Proteomes" id="UP000265520">
    <property type="component" value="Unassembled WGS sequence"/>
</dbReference>
<keyword evidence="2" id="KW-1185">Reference proteome</keyword>
<sequence length="36" mass="4038">MGTALQPTEKAHILKILKENVDLFAWKPSDMPGIDE</sequence>
<comment type="caution">
    <text evidence="1">The sequence shown here is derived from an EMBL/GenBank/DDBJ whole genome shotgun (WGS) entry which is preliminary data.</text>
</comment>
<evidence type="ECO:0000313" key="1">
    <source>
        <dbReference type="EMBL" id="MCI83431.1"/>
    </source>
</evidence>
<name>A0A392V925_9FABA</name>
<accession>A0A392V925</accession>
<feature type="non-terminal residue" evidence="1">
    <location>
        <position position="36"/>
    </location>
</feature>
<protein>
    <recommendedName>
        <fullName evidence="3">Gag-pol polyprotein</fullName>
    </recommendedName>
</protein>
<organism evidence="1 2">
    <name type="scientific">Trifolium medium</name>
    <dbReference type="NCBI Taxonomy" id="97028"/>
    <lineage>
        <taxon>Eukaryota</taxon>
        <taxon>Viridiplantae</taxon>
        <taxon>Streptophyta</taxon>
        <taxon>Embryophyta</taxon>
        <taxon>Tracheophyta</taxon>
        <taxon>Spermatophyta</taxon>
        <taxon>Magnoliopsida</taxon>
        <taxon>eudicotyledons</taxon>
        <taxon>Gunneridae</taxon>
        <taxon>Pentapetalae</taxon>
        <taxon>rosids</taxon>
        <taxon>fabids</taxon>
        <taxon>Fabales</taxon>
        <taxon>Fabaceae</taxon>
        <taxon>Papilionoideae</taxon>
        <taxon>50 kb inversion clade</taxon>
        <taxon>NPAAA clade</taxon>
        <taxon>Hologalegina</taxon>
        <taxon>IRL clade</taxon>
        <taxon>Trifolieae</taxon>
        <taxon>Trifolium</taxon>
    </lineage>
</organism>